<reference evidence="1 2" key="1">
    <citation type="journal article" date="2006" name="PLoS Genet.">
        <title>Comparative genomics of emerging human ehrlichiosis agents.</title>
        <authorList>
            <person name="Dunning Hotopp J.C."/>
            <person name="Lin M."/>
            <person name="Madupu R."/>
            <person name="Crabtree J."/>
            <person name="Angiuoli S.V."/>
            <person name="Eisen J.A."/>
            <person name="Seshadri R."/>
            <person name="Ren Q."/>
            <person name="Wu M."/>
            <person name="Utterback T.R."/>
            <person name="Smith S."/>
            <person name="Lewis M."/>
            <person name="Khouri H."/>
            <person name="Zhang C."/>
            <person name="Niu H."/>
            <person name="Lin Q."/>
            <person name="Ohashi N."/>
            <person name="Zhi N."/>
            <person name="Nelson W."/>
            <person name="Brinkac L.M."/>
            <person name="Dodson R.J."/>
            <person name="Rosovitz M.J."/>
            <person name="Sundaram J."/>
            <person name="Daugherty S.C."/>
            <person name="Davidsen T."/>
            <person name="Durkin A.S."/>
            <person name="Gwinn M."/>
            <person name="Haft D.H."/>
            <person name="Selengut J.D."/>
            <person name="Sullivan S.A."/>
            <person name="Zafar N."/>
            <person name="Zhou L."/>
            <person name="Benahmed F."/>
            <person name="Forberger H."/>
            <person name="Halpin R."/>
            <person name="Mulligan S."/>
            <person name="Robinson J."/>
            <person name="White O."/>
            <person name="Rikihisa Y."/>
            <person name="Tettelin H."/>
        </authorList>
    </citation>
    <scope>NUCLEOTIDE SEQUENCE [LARGE SCALE GENOMIC DNA]</scope>
    <source>
        <strain evidence="1 2">HZ</strain>
    </source>
</reference>
<accession>Q2GIB2</accession>
<dbReference type="STRING" id="212042.APH_1393"/>
<dbReference type="Proteomes" id="UP000001943">
    <property type="component" value="Chromosome"/>
</dbReference>
<protein>
    <submittedName>
        <fullName evidence="1">Uncharacterized protein</fullName>
    </submittedName>
</protein>
<dbReference type="EnsemblBacteria" id="ABD43316">
    <property type="protein sequence ID" value="ABD43316"/>
    <property type="gene ID" value="APH_1393"/>
</dbReference>
<organism evidence="1 2">
    <name type="scientific">Anaplasma phagocytophilum (strain HZ)</name>
    <dbReference type="NCBI Taxonomy" id="212042"/>
    <lineage>
        <taxon>Bacteria</taxon>
        <taxon>Pseudomonadati</taxon>
        <taxon>Pseudomonadota</taxon>
        <taxon>Alphaproteobacteria</taxon>
        <taxon>Rickettsiales</taxon>
        <taxon>Anaplasmataceae</taxon>
        <taxon>Anaplasma</taxon>
        <taxon>phagocytophilum group</taxon>
    </lineage>
</organism>
<name>Q2GIB2_ANAPZ</name>
<dbReference type="EMBL" id="CP000235">
    <property type="protein sequence ID" value="ABD43316.1"/>
    <property type="molecule type" value="Genomic_DNA"/>
</dbReference>
<evidence type="ECO:0000313" key="1">
    <source>
        <dbReference type="EMBL" id="ABD43316.1"/>
    </source>
</evidence>
<sequence length="40" mass="4600">MVCRFQNIAAFSYSNLIYGTTILQAVPYSIRCNHIVLYSE</sequence>
<dbReference type="PaxDb" id="212042-APH_1393"/>
<keyword evidence="2" id="KW-1185">Reference proteome</keyword>
<dbReference type="HOGENOM" id="CLU_3283999_0_0_5"/>
<dbReference type="AlphaFoldDB" id="Q2GIB2"/>
<dbReference type="KEGG" id="aph:APH_1393"/>
<evidence type="ECO:0000313" key="2">
    <source>
        <dbReference type="Proteomes" id="UP000001943"/>
    </source>
</evidence>
<gene>
    <name evidence="1" type="ordered locus">APH_1393</name>
</gene>
<proteinExistence type="predicted"/>